<evidence type="ECO:0000259" key="3">
    <source>
        <dbReference type="Pfam" id="PF05569"/>
    </source>
</evidence>
<proteinExistence type="predicted"/>
<dbReference type="EMBL" id="CP019082">
    <property type="protein sequence ID" value="APW62259.1"/>
    <property type="molecule type" value="Genomic_DNA"/>
</dbReference>
<dbReference type="PANTHER" id="PTHR34978">
    <property type="entry name" value="POSSIBLE SENSOR-TRANSDUCER PROTEIN BLAR"/>
    <property type="match status" value="1"/>
</dbReference>
<dbReference type="Pfam" id="PF05569">
    <property type="entry name" value="Peptidase_M56"/>
    <property type="match status" value="1"/>
</dbReference>
<dbReference type="InterPro" id="IPR052173">
    <property type="entry name" value="Beta-lactam_resp_regulator"/>
</dbReference>
<feature type="region of interest" description="Disordered" evidence="1">
    <location>
        <begin position="378"/>
        <end position="402"/>
    </location>
</feature>
<dbReference type="OrthoDB" id="219918at2"/>
<keyword evidence="5" id="KW-1185">Reference proteome</keyword>
<feature type="domain" description="Peptidase M56" evidence="3">
    <location>
        <begin position="146"/>
        <end position="290"/>
    </location>
</feature>
<evidence type="ECO:0000256" key="1">
    <source>
        <dbReference type="SAM" id="MobiDB-lite"/>
    </source>
</evidence>
<dbReference type="CDD" id="cd07341">
    <property type="entry name" value="M56_BlaR1_MecR1_like"/>
    <property type="match status" value="1"/>
</dbReference>
<reference evidence="5" key="1">
    <citation type="submission" date="2016-12" db="EMBL/GenBank/DDBJ databases">
        <title>Comparative genomics of four Isosphaeraceae planctomycetes: a common pool of plasmids and glycoside hydrolase genes.</title>
        <authorList>
            <person name="Ivanova A."/>
        </authorList>
    </citation>
    <scope>NUCLEOTIDE SEQUENCE [LARGE SCALE GENOMIC DNA]</scope>
    <source>
        <strain evidence="5">PX4</strain>
    </source>
</reference>
<evidence type="ECO:0000256" key="2">
    <source>
        <dbReference type="SAM" id="Phobius"/>
    </source>
</evidence>
<organism evidence="4 5">
    <name type="scientific">Paludisphaera borealis</name>
    <dbReference type="NCBI Taxonomy" id="1387353"/>
    <lineage>
        <taxon>Bacteria</taxon>
        <taxon>Pseudomonadati</taxon>
        <taxon>Planctomycetota</taxon>
        <taxon>Planctomycetia</taxon>
        <taxon>Isosphaerales</taxon>
        <taxon>Isosphaeraceae</taxon>
        <taxon>Paludisphaera</taxon>
    </lineage>
</organism>
<dbReference type="AlphaFoldDB" id="A0A1U7CTN1"/>
<keyword evidence="2" id="KW-0812">Transmembrane</keyword>
<dbReference type="RefSeq" id="WP_076348234.1">
    <property type="nucleotide sequence ID" value="NZ_CP019082.1"/>
</dbReference>
<evidence type="ECO:0000313" key="4">
    <source>
        <dbReference type="EMBL" id="APW62259.1"/>
    </source>
</evidence>
<feature type="compositionally biased region" description="Low complexity" evidence="1">
    <location>
        <begin position="378"/>
        <end position="394"/>
    </location>
</feature>
<keyword evidence="2" id="KW-1133">Transmembrane helix</keyword>
<protein>
    <submittedName>
        <fullName evidence="4">Regulatory protein BlaR1</fullName>
    </submittedName>
</protein>
<dbReference type="Proteomes" id="UP000186309">
    <property type="component" value="Chromosome"/>
</dbReference>
<feature type="region of interest" description="Disordered" evidence="1">
    <location>
        <begin position="528"/>
        <end position="556"/>
    </location>
</feature>
<feature type="transmembrane region" description="Helical" evidence="2">
    <location>
        <begin position="348"/>
        <end position="370"/>
    </location>
</feature>
<dbReference type="KEGG" id="pbor:BSF38_03797"/>
<evidence type="ECO:0000313" key="5">
    <source>
        <dbReference type="Proteomes" id="UP000186309"/>
    </source>
</evidence>
<dbReference type="PANTHER" id="PTHR34978:SF3">
    <property type="entry name" value="SLR0241 PROTEIN"/>
    <property type="match status" value="1"/>
</dbReference>
<dbReference type="InterPro" id="IPR008756">
    <property type="entry name" value="Peptidase_M56"/>
</dbReference>
<sequence length="632" mass="67821">MQALAIEAAPGMSGGLLWLALLHGLWLGLAAAGVVALVFQARWTLSHRARHAILLGALGLVAIGPPVLSAFQRLADWRDPGVDPMGMETLVAMSSDPSAIYAPAATSAPATLHPGEVSPVAKLRRSLSAALDRISAFAQAARPAALAVWSLAVLGLTAVLALGVRGLSRLRREASPAPMAVRKRARRLGRLLRLGNIPAIRVHATLAEPCLCGVFRPVVLLPARWLAMARPEALDAVLAHELAHARRFDHLVNLAQRILEVLLFFHPGVHWLSRSLRRQSEHCADALAVRLTGDPLALARALESMARFRAGPSTQRPLGASFGGESTSLLPRIQELIGMTPIRPRSQVWPFAALPSAAAVALVAASIGFADDQPAAASPKAAQAASPTPAVRAPATPPAPVEDDRQISYEVRFINLAARPWRDGLKGRITHFGPESDDHGWVVDEEGMKLLTKRLLSDATLNILQAPKVTSFSGARARIFVGSDGSRDRGPVEVKRVNDEELKKFQLGLIDFENSKVDVTGTFSPRGTRISVDLDGPSRGIKRRSRTESPKAETTPSQLDVDAFHYEGSAEVPTGSSLLVSMGRHESRVGGESVTREQLIVVTPRRIEIEDETAPIKPAKVFRSPADLPSPR</sequence>
<feature type="transmembrane region" description="Helical" evidence="2">
    <location>
        <begin position="16"/>
        <end position="39"/>
    </location>
</feature>
<name>A0A1U7CTN1_9BACT</name>
<dbReference type="STRING" id="1387353.BSF38_03797"/>
<gene>
    <name evidence="4" type="primary">blaR1_7</name>
    <name evidence="4" type="ORF">BSF38_03797</name>
</gene>
<keyword evidence="2" id="KW-0472">Membrane</keyword>
<feature type="transmembrane region" description="Helical" evidence="2">
    <location>
        <begin position="144"/>
        <end position="164"/>
    </location>
</feature>
<accession>A0A1U7CTN1</accession>
<feature type="transmembrane region" description="Helical" evidence="2">
    <location>
        <begin position="51"/>
        <end position="71"/>
    </location>
</feature>